<dbReference type="Gene3D" id="3.40.50.720">
    <property type="entry name" value="NAD(P)-binding Rossmann-like Domain"/>
    <property type="match status" value="1"/>
</dbReference>
<reference evidence="4" key="1">
    <citation type="submission" date="2024-06" db="EMBL/GenBank/DDBJ databases">
        <title>Complete genome of Salinicola endophyticus HNIBRBA4755.</title>
        <authorList>
            <person name="Shin S.Y."/>
            <person name="Kang H."/>
            <person name="Song J."/>
        </authorList>
    </citation>
    <scope>NUCLEOTIDE SEQUENCE</scope>
    <source>
        <strain evidence="4">HNIBRBA4755</strain>
    </source>
</reference>
<keyword evidence="1" id="KW-0521">NADP</keyword>
<sequence>MHVIVTGGAGFLGARLISRLLSGEITIDGEAVTRVTSIDLAACPLADARIESLSGDVADPALVASAFAADTGAVCHLAAVVSAQAEADFELGMRVNLEATRTLLDACRERPQPLRFLFASSLAVFGPGLEQPVAEAIGPQPRSSYGAQKAIGELLVNDYSRRGFVDGRVCRLPTIVVRPGKPNQAASSFASAIIREPLAGVETTCPVSGELPLWLSSPRTVVENLAQTLALPAERLGAWRTLNLPGITVTVNEMLAALERSAGAAARERVRFVPDARIDAIVASWPGGLEVTHSLALGLRADADFDAIIRAYREDELNDKSNQGVHP</sequence>
<dbReference type="InterPro" id="IPR036291">
    <property type="entry name" value="NAD(P)-bd_dom_sf"/>
</dbReference>
<dbReference type="GO" id="GO:0016491">
    <property type="term" value="F:oxidoreductase activity"/>
    <property type="evidence" value="ECO:0007669"/>
    <property type="project" value="UniProtKB-KW"/>
</dbReference>
<dbReference type="PANTHER" id="PTHR43103:SF3">
    <property type="entry name" value="ADP-L-GLYCERO-D-MANNO-HEPTOSE-6-EPIMERASE"/>
    <property type="match status" value="1"/>
</dbReference>
<gene>
    <name evidence="4" type="primary">denD</name>
    <name evidence="4" type="ORF">ABV408_18440</name>
</gene>
<accession>A0AB74UE73</accession>
<dbReference type="NCBIfam" id="NF043036">
    <property type="entry name" value="ErythonDh"/>
    <property type="match status" value="1"/>
</dbReference>
<dbReference type="EMBL" id="CP159578">
    <property type="protein sequence ID" value="XCJ79397.1"/>
    <property type="molecule type" value="Genomic_DNA"/>
</dbReference>
<dbReference type="RefSeq" id="WP_353980331.1">
    <property type="nucleotide sequence ID" value="NZ_CP159578.1"/>
</dbReference>
<organism evidence="4">
    <name type="scientific">Salinicola endophyticus</name>
    <dbReference type="NCBI Taxonomy" id="1949083"/>
    <lineage>
        <taxon>Bacteria</taxon>
        <taxon>Pseudomonadati</taxon>
        <taxon>Pseudomonadota</taxon>
        <taxon>Gammaproteobacteria</taxon>
        <taxon>Oceanospirillales</taxon>
        <taxon>Halomonadaceae</taxon>
        <taxon>Salinicola</taxon>
    </lineage>
</organism>
<keyword evidence="4" id="KW-0560">Oxidoreductase</keyword>
<evidence type="ECO:0000256" key="1">
    <source>
        <dbReference type="ARBA" id="ARBA00022857"/>
    </source>
</evidence>
<evidence type="ECO:0000256" key="2">
    <source>
        <dbReference type="ARBA" id="ARBA00023277"/>
    </source>
</evidence>
<dbReference type="SUPFAM" id="SSF51735">
    <property type="entry name" value="NAD(P)-binding Rossmann-fold domains"/>
    <property type="match status" value="1"/>
</dbReference>
<proteinExistence type="predicted"/>
<dbReference type="InterPro" id="IPR001509">
    <property type="entry name" value="Epimerase_deHydtase"/>
</dbReference>
<name>A0AB74UE73_9GAMM</name>
<evidence type="ECO:0000313" key="4">
    <source>
        <dbReference type="EMBL" id="XCJ79397.1"/>
    </source>
</evidence>
<dbReference type="AlphaFoldDB" id="A0AB74UE73"/>
<protein>
    <submittedName>
        <fullName evidence="4">D-erythronate dehydrogenase</fullName>
        <ecNumber evidence="4">1.1.1.410</ecNumber>
    </submittedName>
</protein>
<dbReference type="InterPro" id="IPR050005">
    <property type="entry name" value="DenD"/>
</dbReference>
<evidence type="ECO:0000259" key="3">
    <source>
        <dbReference type="Pfam" id="PF01370"/>
    </source>
</evidence>
<dbReference type="Gene3D" id="3.90.25.10">
    <property type="entry name" value="UDP-galactose 4-epimerase, domain 1"/>
    <property type="match status" value="1"/>
</dbReference>
<dbReference type="Pfam" id="PF01370">
    <property type="entry name" value="Epimerase"/>
    <property type="match status" value="1"/>
</dbReference>
<feature type="domain" description="NAD-dependent epimerase/dehydratase" evidence="3">
    <location>
        <begin position="3"/>
        <end position="201"/>
    </location>
</feature>
<dbReference type="CDD" id="cd05238">
    <property type="entry name" value="Gne_like_SDR_e"/>
    <property type="match status" value="1"/>
</dbReference>
<keyword evidence="2" id="KW-0119">Carbohydrate metabolism</keyword>
<dbReference type="PANTHER" id="PTHR43103">
    <property type="entry name" value="NUCLEOSIDE-DIPHOSPHATE-SUGAR EPIMERASE"/>
    <property type="match status" value="1"/>
</dbReference>
<dbReference type="EC" id="1.1.1.410" evidence="4"/>